<proteinExistence type="predicted"/>
<protein>
    <submittedName>
        <fullName evidence="2">Secreted RxLR effector protein 161-like</fullName>
    </submittedName>
</protein>
<reference evidence="1" key="1">
    <citation type="journal article" date="2014" name="Nat. Commun.">
        <title>The tobacco genome sequence and its comparison with those of tomato and potato.</title>
        <authorList>
            <person name="Sierro N."/>
            <person name="Battey J.N."/>
            <person name="Ouadi S."/>
            <person name="Bakaher N."/>
            <person name="Bovet L."/>
            <person name="Willig A."/>
            <person name="Goepfert S."/>
            <person name="Peitsch M.C."/>
            <person name="Ivanov N.V."/>
        </authorList>
    </citation>
    <scope>NUCLEOTIDE SEQUENCE [LARGE SCALE GENOMIC DNA]</scope>
</reference>
<gene>
    <name evidence="2" type="primary">LOC142170198</name>
</gene>
<dbReference type="Proteomes" id="UP000790787">
    <property type="component" value="Chromosome 16"/>
</dbReference>
<reference evidence="2" key="2">
    <citation type="submission" date="2025-08" db="UniProtKB">
        <authorList>
            <consortium name="RefSeq"/>
        </authorList>
    </citation>
    <scope>IDENTIFICATION</scope>
    <source>
        <tissue evidence="2">Leaf</tissue>
    </source>
</reference>
<sequence length="240" mass="26506">MASVGEPLPILEVYRSLIGKLNFLTHTRPDLSFAVQHLSQFMQKPCVPHMKSALHLLRYLNGTSDLGIFLNNSSDFSIQVYCDSDWGSCPDSRRSVTGFYILLGGSLVCWKSKKQPVVSLSSAEAGYRSLSKVVTEVTWLTRLLADFGLTVISSNHVYCDNQAAIHIGKNHVFHERTKHIELDCHFVRTKLADSLVTLLHTSSSTLMADVFTKSLPGAAHHSHLSKLGVLSHSNLKGVFG</sequence>
<evidence type="ECO:0000313" key="1">
    <source>
        <dbReference type="Proteomes" id="UP000790787"/>
    </source>
</evidence>
<dbReference type="RefSeq" id="XP_075088144.1">
    <property type="nucleotide sequence ID" value="XM_075232043.1"/>
</dbReference>
<evidence type="ECO:0000313" key="2">
    <source>
        <dbReference type="RefSeq" id="XP_075088144.1"/>
    </source>
</evidence>
<name>A0AC58ST30_TOBAC</name>
<keyword evidence="1" id="KW-1185">Reference proteome</keyword>
<accession>A0AC58ST30</accession>
<organism evidence="1 2">
    <name type="scientific">Nicotiana tabacum</name>
    <name type="common">Common tobacco</name>
    <dbReference type="NCBI Taxonomy" id="4097"/>
    <lineage>
        <taxon>Eukaryota</taxon>
        <taxon>Viridiplantae</taxon>
        <taxon>Streptophyta</taxon>
        <taxon>Embryophyta</taxon>
        <taxon>Tracheophyta</taxon>
        <taxon>Spermatophyta</taxon>
        <taxon>Magnoliopsida</taxon>
        <taxon>eudicotyledons</taxon>
        <taxon>Gunneridae</taxon>
        <taxon>Pentapetalae</taxon>
        <taxon>asterids</taxon>
        <taxon>lamiids</taxon>
        <taxon>Solanales</taxon>
        <taxon>Solanaceae</taxon>
        <taxon>Nicotianoideae</taxon>
        <taxon>Nicotianeae</taxon>
        <taxon>Nicotiana</taxon>
    </lineage>
</organism>